<gene>
    <name evidence="9" type="ORF">PYX00_005342</name>
</gene>
<evidence type="ECO:0000256" key="2">
    <source>
        <dbReference type="ARBA" id="ARBA00022723"/>
    </source>
</evidence>
<evidence type="ECO:0000259" key="7">
    <source>
        <dbReference type="Pfam" id="PF07731"/>
    </source>
</evidence>
<feature type="domain" description="Plastocyanin-like" evidence="7">
    <location>
        <begin position="462"/>
        <end position="591"/>
    </location>
</feature>
<dbReference type="Gene3D" id="2.60.40.420">
    <property type="entry name" value="Cupredoxins - blue copper proteins"/>
    <property type="match status" value="3"/>
</dbReference>
<keyword evidence="4" id="KW-0186">Copper</keyword>
<evidence type="ECO:0000256" key="1">
    <source>
        <dbReference type="ARBA" id="ARBA00010609"/>
    </source>
</evidence>
<name>A0AAW2HR04_9NEOP</name>
<dbReference type="GO" id="GO:0005886">
    <property type="term" value="C:plasma membrane"/>
    <property type="evidence" value="ECO:0007669"/>
    <property type="project" value="TreeGrafter"/>
</dbReference>
<dbReference type="CDD" id="cd13905">
    <property type="entry name" value="CuRO_3_tcLLC2_insect_like"/>
    <property type="match status" value="1"/>
</dbReference>
<evidence type="ECO:0000259" key="6">
    <source>
        <dbReference type="Pfam" id="PF00394"/>
    </source>
</evidence>
<feature type="transmembrane region" description="Helical" evidence="5">
    <location>
        <begin position="12"/>
        <end position="32"/>
    </location>
</feature>
<evidence type="ECO:0000256" key="5">
    <source>
        <dbReference type="SAM" id="Phobius"/>
    </source>
</evidence>
<dbReference type="PANTHER" id="PTHR11709">
    <property type="entry name" value="MULTI-COPPER OXIDASE"/>
    <property type="match status" value="1"/>
</dbReference>
<proteinExistence type="inferred from homology"/>
<keyword evidence="5" id="KW-0812">Transmembrane</keyword>
<feature type="domain" description="Plastocyanin-like" evidence="6">
    <location>
        <begin position="236"/>
        <end position="337"/>
    </location>
</feature>
<dbReference type="GO" id="GO:0016491">
    <property type="term" value="F:oxidoreductase activity"/>
    <property type="evidence" value="ECO:0007669"/>
    <property type="project" value="UniProtKB-KW"/>
</dbReference>
<accession>A0AAW2HR04</accession>
<dbReference type="GO" id="GO:0005507">
    <property type="term" value="F:copper ion binding"/>
    <property type="evidence" value="ECO:0007669"/>
    <property type="project" value="InterPro"/>
</dbReference>
<dbReference type="InterPro" id="IPR011706">
    <property type="entry name" value="Cu-oxidase_C"/>
</dbReference>
<keyword evidence="5" id="KW-1133">Transmembrane helix</keyword>
<dbReference type="Pfam" id="PF00394">
    <property type="entry name" value="Cu-oxidase"/>
    <property type="match status" value="1"/>
</dbReference>
<evidence type="ECO:0000256" key="3">
    <source>
        <dbReference type="ARBA" id="ARBA00023002"/>
    </source>
</evidence>
<dbReference type="CDD" id="cd13858">
    <property type="entry name" value="CuRO_1_tcLCC2_insect_like"/>
    <property type="match status" value="1"/>
</dbReference>
<reference evidence="9" key="1">
    <citation type="journal article" date="2024" name="Gigascience">
        <title>Chromosome-level genome of the poultry shaft louse Menopon gallinae provides insight into the host-switching and adaptive evolution of parasitic lice.</title>
        <authorList>
            <person name="Xu Y."/>
            <person name="Ma L."/>
            <person name="Liu S."/>
            <person name="Liang Y."/>
            <person name="Liu Q."/>
            <person name="He Z."/>
            <person name="Tian L."/>
            <person name="Duan Y."/>
            <person name="Cai W."/>
            <person name="Li H."/>
            <person name="Song F."/>
        </authorList>
    </citation>
    <scope>NUCLEOTIDE SEQUENCE</scope>
    <source>
        <strain evidence="9">Cailab_2023a</strain>
    </source>
</reference>
<evidence type="ECO:0000313" key="9">
    <source>
        <dbReference type="EMBL" id="KAL0272318.1"/>
    </source>
</evidence>
<dbReference type="InterPro" id="IPR045087">
    <property type="entry name" value="Cu-oxidase_fam"/>
</dbReference>
<comment type="similarity">
    <text evidence="1">Belongs to the multicopper oxidase family.</text>
</comment>
<organism evidence="9">
    <name type="scientific">Menopon gallinae</name>
    <name type="common">poultry shaft louse</name>
    <dbReference type="NCBI Taxonomy" id="328185"/>
    <lineage>
        <taxon>Eukaryota</taxon>
        <taxon>Metazoa</taxon>
        <taxon>Ecdysozoa</taxon>
        <taxon>Arthropoda</taxon>
        <taxon>Hexapoda</taxon>
        <taxon>Insecta</taxon>
        <taxon>Pterygota</taxon>
        <taxon>Neoptera</taxon>
        <taxon>Paraneoptera</taxon>
        <taxon>Psocodea</taxon>
        <taxon>Troctomorpha</taxon>
        <taxon>Phthiraptera</taxon>
        <taxon>Amblycera</taxon>
        <taxon>Menoponidae</taxon>
        <taxon>Menopon</taxon>
    </lineage>
</organism>
<dbReference type="PANTHER" id="PTHR11709:SF394">
    <property type="entry name" value="FI03373P-RELATED"/>
    <property type="match status" value="1"/>
</dbReference>
<dbReference type="InterPro" id="IPR001117">
    <property type="entry name" value="Cu-oxidase_2nd"/>
</dbReference>
<dbReference type="InterPro" id="IPR011707">
    <property type="entry name" value="Cu-oxidase-like_N"/>
</dbReference>
<dbReference type="InterPro" id="IPR008972">
    <property type="entry name" value="Cupredoxin"/>
</dbReference>
<keyword evidence="3" id="KW-0560">Oxidoreductase</keyword>
<sequence>MGVLVIAEGKTFIFRSALFVGLGSVVATIIYLTPVPDQYPQSCSRTCHELDWPMICRVKLTLERYQTFSRACGGCPDNVTDCYGKYCVTGDGQKRGILTVNRQFPGPNLRVCQNDIIVVDVVNRIPGHSFGVHWRGQSQIESPYMDGVPMVTQCPIPSFTTFQYKFRATHAGTHMWQINTGEEKLETLFGGFVVRKPDSREIHRDLYDLEDPEHLIVIHSLTFPPKTVQIPNSNSVTRLVINGKVRENGAPSATFKVVPEKRYRFRVIVGGDITGCTVRLSVEDHELLVIALDGNPIKPRTVTSVRLAPGERLDFILRSDRPSSTYKIRAIPDKCETAAAATADLIYEGSSRTVIAEAPSTPKELSTVSDEECGKDGLRVCPEEVESLTPIPKALSVPDTRHTFYLFHAVRSVSSQTIYNTTFIAIEDTVKVPQTNNLTMAFPPSPLLTQSQDVRYPSFCSEDSVPEDCPKEVCECIHVLHIRLGATVELVLVNQDEWRDHVFHLHGYNFRLMGSTVLPRRMTPEEVRALDKQNKLLVRNFNNPIVKDTVVVPSNGVSVLRFKADNPGYWLLDEEHSTSWSRGMSVILRVGKASDLPEPPKDFPRCGNWVGPEYFLE</sequence>
<dbReference type="EMBL" id="JARGDH010000003">
    <property type="protein sequence ID" value="KAL0272318.1"/>
    <property type="molecule type" value="Genomic_DNA"/>
</dbReference>
<dbReference type="GO" id="GO:0006826">
    <property type="term" value="P:iron ion transport"/>
    <property type="evidence" value="ECO:0007669"/>
    <property type="project" value="TreeGrafter"/>
</dbReference>
<keyword evidence="5" id="KW-0472">Membrane</keyword>
<keyword evidence="2" id="KW-0479">Metal-binding</keyword>
<dbReference type="FunFam" id="2.60.40.420:FF:000045">
    <property type="entry name" value="Laccase 2"/>
    <property type="match status" value="1"/>
</dbReference>
<dbReference type="AlphaFoldDB" id="A0AAW2HR04"/>
<feature type="domain" description="Plastocyanin-like" evidence="8">
    <location>
        <begin position="91"/>
        <end position="198"/>
    </location>
</feature>
<dbReference type="Pfam" id="PF07731">
    <property type="entry name" value="Cu-oxidase_2"/>
    <property type="match status" value="1"/>
</dbReference>
<comment type="caution">
    <text evidence="9">The sequence shown here is derived from an EMBL/GenBank/DDBJ whole genome shotgun (WGS) entry which is preliminary data.</text>
</comment>
<dbReference type="Pfam" id="PF07732">
    <property type="entry name" value="Cu-oxidase_3"/>
    <property type="match status" value="1"/>
</dbReference>
<evidence type="ECO:0000256" key="4">
    <source>
        <dbReference type="ARBA" id="ARBA00023008"/>
    </source>
</evidence>
<dbReference type="SUPFAM" id="SSF49503">
    <property type="entry name" value="Cupredoxins"/>
    <property type="match status" value="3"/>
</dbReference>
<protein>
    <submittedName>
        <fullName evidence="9">Uncharacterized protein</fullName>
    </submittedName>
</protein>
<evidence type="ECO:0000259" key="8">
    <source>
        <dbReference type="Pfam" id="PF07732"/>
    </source>
</evidence>